<feature type="transmembrane region" description="Helical" evidence="1">
    <location>
        <begin position="52"/>
        <end position="77"/>
    </location>
</feature>
<protein>
    <submittedName>
        <fullName evidence="2">Uncharacterized protein</fullName>
    </submittedName>
</protein>
<evidence type="ECO:0000313" key="2">
    <source>
        <dbReference type="EMBL" id="MFD2414669.1"/>
    </source>
</evidence>
<keyword evidence="1" id="KW-0812">Transmembrane</keyword>
<sequence length="82" mass="9184">MGNNLYRKLGAAFLIAAGLIYTIERVGALIARSHEINALYQAQMFDVQPKIHIAGFFDNIFVPILTLIGVILFVYGFPKKTR</sequence>
<organism evidence="2 3">
    <name type="scientific">Paenibacillus rhizoplanae</name>
    <dbReference type="NCBI Taxonomy" id="1917181"/>
    <lineage>
        <taxon>Bacteria</taxon>
        <taxon>Bacillati</taxon>
        <taxon>Bacillota</taxon>
        <taxon>Bacilli</taxon>
        <taxon>Bacillales</taxon>
        <taxon>Paenibacillaceae</taxon>
        <taxon>Paenibacillus</taxon>
    </lineage>
</organism>
<accession>A0ABW5FI35</accession>
<keyword evidence="1" id="KW-0472">Membrane</keyword>
<dbReference type="EMBL" id="JBHUKY010000110">
    <property type="protein sequence ID" value="MFD2414669.1"/>
    <property type="molecule type" value="Genomic_DNA"/>
</dbReference>
<evidence type="ECO:0000313" key="3">
    <source>
        <dbReference type="Proteomes" id="UP001597448"/>
    </source>
</evidence>
<keyword evidence="3" id="KW-1185">Reference proteome</keyword>
<evidence type="ECO:0000256" key="1">
    <source>
        <dbReference type="SAM" id="Phobius"/>
    </source>
</evidence>
<name>A0ABW5FI35_9BACL</name>
<keyword evidence="1" id="KW-1133">Transmembrane helix</keyword>
<dbReference type="RefSeq" id="WP_209991765.1">
    <property type="nucleotide sequence ID" value="NZ_JBHUKY010000110.1"/>
</dbReference>
<proteinExistence type="predicted"/>
<gene>
    <name evidence="2" type="ORF">ACFSX3_33010</name>
</gene>
<comment type="caution">
    <text evidence="2">The sequence shown here is derived from an EMBL/GenBank/DDBJ whole genome shotgun (WGS) entry which is preliminary data.</text>
</comment>
<reference evidence="3" key="1">
    <citation type="journal article" date="2019" name="Int. J. Syst. Evol. Microbiol.">
        <title>The Global Catalogue of Microorganisms (GCM) 10K type strain sequencing project: providing services to taxonomists for standard genome sequencing and annotation.</title>
        <authorList>
            <consortium name="The Broad Institute Genomics Platform"/>
            <consortium name="The Broad Institute Genome Sequencing Center for Infectious Disease"/>
            <person name="Wu L."/>
            <person name="Ma J."/>
        </authorList>
    </citation>
    <scope>NUCLEOTIDE SEQUENCE [LARGE SCALE GENOMIC DNA]</scope>
    <source>
        <strain evidence="3">CCM 8725</strain>
    </source>
</reference>
<dbReference type="Proteomes" id="UP001597448">
    <property type="component" value="Unassembled WGS sequence"/>
</dbReference>